<feature type="region of interest" description="Disordered" evidence="1">
    <location>
        <begin position="100"/>
        <end position="125"/>
    </location>
</feature>
<proteinExistence type="predicted"/>
<dbReference type="Proteomes" id="UP000594364">
    <property type="component" value="Chromosome 1"/>
</dbReference>
<name>A0A7S9PSE0_EPIFF</name>
<feature type="compositionally biased region" description="Polar residues" evidence="1">
    <location>
        <begin position="43"/>
        <end position="55"/>
    </location>
</feature>
<dbReference type="AlphaFoldDB" id="A0A7S9PSE0"/>
<evidence type="ECO:0000313" key="2">
    <source>
        <dbReference type="EMBL" id="QPG94273.1"/>
    </source>
</evidence>
<evidence type="ECO:0000313" key="3">
    <source>
        <dbReference type="Proteomes" id="UP000594364"/>
    </source>
</evidence>
<dbReference type="EMBL" id="CP031385">
    <property type="protein sequence ID" value="QPG94273.1"/>
    <property type="molecule type" value="Genomic_DNA"/>
</dbReference>
<evidence type="ECO:0000256" key="1">
    <source>
        <dbReference type="SAM" id="MobiDB-lite"/>
    </source>
</evidence>
<reference evidence="2 3" key="1">
    <citation type="journal article" date="2018" name="PLoS Genet.">
        <title>Repeat elements organise 3D genome structure and mediate transcription in the filamentous fungus Epichloe festucae.</title>
        <authorList>
            <person name="Winter D.J."/>
            <person name="Ganley A.R.D."/>
            <person name="Young C.A."/>
            <person name="Liachko I."/>
            <person name="Schardl C.L."/>
            <person name="Dupont P.Y."/>
            <person name="Berry D."/>
            <person name="Ram A."/>
            <person name="Scott B."/>
            <person name="Cox M.P."/>
        </authorList>
    </citation>
    <scope>NUCLEOTIDE SEQUENCE [LARGE SCALE GENOMIC DNA]</scope>
    <source>
        <strain evidence="2 3">Fl1</strain>
    </source>
</reference>
<keyword evidence="3" id="KW-1185">Reference proteome</keyword>
<feature type="region of interest" description="Disordered" evidence="1">
    <location>
        <begin position="14"/>
        <end position="57"/>
    </location>
</feature>
<feature type="region of interest" description="Disordered" evidence="1">
    <location>
        <begin position="261"/>
        <end position="291"/>
    </location>
</feature>
<dbReference type="OrthoDB" id="2446291at2759"/>
<gene>
    <name evidence="2" type="ORF">C2857_005572</name>
</gene>
<organism evidence="2 3">
    <name type="scientific">Epichloe festucae (strain Fl1)</name>
    <dbReference type="NCBI Taxonomy" id="877507"/>
    <lineage>
        <taxon>Eukaryota</taxon>
        <taxon>Fungi</taxon>
        <taxon>Dikarya</taxon>
        <taxon>Ascomycota</taxon>
        <taxon>Pezizomycotina</taxon>
        <taxon>Sordariomycetes</taxon>
        <taxon>Hypocreomycetidae</taxon>
        <taxon>Hypocreales</taxon>
        <taxon>Clavicipitaceae</taxon>
        <taxon>Epichloe</taxon>
    </lineage>
</organism>
<sequence length="325" mass="35273">MFATQQYLDAVNSGRKRIRDDEDSVNAATGFGEHRNKRLQSLPLRNSTRAPQQSLPHAIVPLNASPAEAGPRHTIDAWASNFMNNSSCQSDAEMDMTDTIQSTTSGHDGSAAFSSTQQDRSTGRMPTPIHPSFAAQVRGQNGGWAPAQVNTGPNGVVNLGHRFNGFSQNECVPRAINGDAGWHVLQNNRRLPSPISEVGDSGMNDQPCASSGMMMDNEGCVDAQSQFPTQSQCSSSCQPSPTHAMEHPYAMIDADNHLALAQHPDSDADPSSPSPGRKGHQRSKHTVNSWTWQPGMKKSFSIGYRTDCEKCRLKVPGHFNHIVIT</sequence>
<protein>
    <submittedName>
        <fullName evidence="2">Uncharacterized protein</fullName>
    </submittedName>
</protein>
<accession>A0A7S9PSE0</accession>
<feature type="compositionally biased region" description="Polar residues" evidence="1">
    <location>
        <begin position="100"/>
        <end position="120"/>
    </location>
</feature>